<dbReference type="Gene3D" id="3.10.180.10">
    <property type="entry name" value="2,3-Dihydroxybiphenyl 1,2-Dioxygenase, domain 1"/>
    <property type="match status" value="1"/>
</dbReference>
<feature type="region of interest" description="Disordered" evidence="1">
    <location>
        <begin position="568"/>
        <end position="593"/>
    </location>
</feature>
<feature type="region of interest" description="Disordered" evidence="1">
    <location>
        <begin position="490"/>
        <end position="538"/>
    </location>
</feature>
<feature type="region of interest" description="Disordered" evidence="1">
    <location>
        <begin position="397"/>
        <end position="423"/>
    </location>
</feature>
<dbReference type="InterPro" id="IPR029068">
    <property type="entry name" value="Glyas_Bleomycin-R_OHBP_Dase"/>
</dbReference>
<dbReference type="PANTHER" id="PTHR35006:SF3">
    <property type="entry name" value="GLYOXALASE FAMILY PROTEIN (AFU_ORTHOLOGUE AFUA_3G06020)"/>
    <property type="match status" value="1"/>
</dbReference>
<accession>A0AA39TGU4</accession>
<dbReference type="Proteomes" id="UP001174934">
    <property type="component" value="Unassembled WGS sequence"/>
</dbReference>
<sequence length="829" mass="90396">MHLLSRLAPLALALTDLANEYVCNQASLPPGHPALPSEGKAVERGKRGIVESLLYAQHLPELGGTACSPAWPCYTDRQGLLPLLFALSIGCIKVKAQGGGPSMVLSVEKEGVAGIWPMPWDFDRRKACRANSRAWQIGVGRQMAERPTIICKTLYTAGVRPNISHITSQHIVFVQPTISGGYRSEGQRAYTRKAHPRDTPLYLVHKSEQAVGLSTYLPYIPLRARLVTPRATPVVCAPPDGSRTHPQGCCVLLRAACCLLRAALLGALLAAISCQQPGVAHYYYSYYYIALMLPFLEVAHLPSSSSFYSAIVQPLSLQYLTTEDGAFPSITFGTYGRSSSRATPVFQIRQVTASSERPLRISRIALAAPSADAANDAFAFAVRANPDIQEAYLRHPSETHTRSAASGASASRSVGGGGETRVDITDFDGNNMAIIYRPPAEYPSHYSGSTLRRTQSTDEEASRILHWNYDVMPSAASSASSAFGAFSRGASTRTATRRPYVEPHNDDDQPYPSRLRRSVTTSSSVYEPTATPRQNSNGLSASAVVGTLLGVAAGAAMAYGATRYDRSRAPRQDYDDQPTFTRRSTFPDPYPDQRKGRFVEVERAVEKVRYPEAYPPVSDHRPPPEYIARYIQVSVPRSREMDDLYDDPRGRHPSPRSRTASVRTRSENATNRQPLLGDPGHRSYTNARSSHHPPIVQRSYTYDTPERESYVSARSHRSSATARPSPVPVSSHTVSRSRAGSWVTTTTIKVGGDVPSPRALSRSGTYMSARHVPLPPSEYSARHITLPPSGAGTSYAGWAEEEADDDVDSIAPSDSISCVGSRRSGRSHH</sequence>
<organism evidence="2 3">
    <name type="scientific">Bombardia bombarda</name>
    <dbReference type="NCBI Taxonomy" id="252184"/>
    <lineage>
        <taxon>Eukaryota</taxon>
        <taxon>Fungi</taxon>
        <taxon>Dikarya</taxon>
        <taxon>Ascomycota</taxon>
        <taxon>Pezizomycotina</taxon>
        <taxon>Sordariomycetes</taxon>
        <taxon>Sordariomycetidae</taxon>
        <taxon>Sordariales</taxon>
        <taxon>Lasiosphaeriaceae</taxon>
        <taxon>Bombardia</taxon>
    </lineage>
</organism>
<protein>
    <submittedName>
        <fullName evidence="2">Uncharacterized protein</fullName>
    </submittedName>
</protein>
<feature type="compositionally biased region" description="Low complexity" evidence="1">
    <location>
        <begin position="402"/>
        <end position="413"/>
    </location>
</feature>
<dbReference type="PANTHER" id="PTHR35006">
    <property type="entry name" value="GLYOXALASE FAMILY PROTEIN (AFU_ORTHOLOGUE AFUA_5G14830)"/>
    <property type="match status" value="1"/>
</dbReference>
<feature type="region of interest" description="Disordered" evidence="1">
    <location>
        <begin position="638"/>
        <end position="739"/>
    </location>
</feature>
<feature type="compositionally biased region" description="Low complexity" evidence="1">
    <location>
        <begin position="718"/>
        <end position="738"/>
    </location>
</feature>
<dbReference type="EMBL" id="JAULSR010000010">
    <property type="protein sequence ID" value="KAK0610432.1"/>
    <property type="molecule type" value="Genomic_DNA"/>
</dbReference>
<keyword evidence="3" id="KW-1185">Reference proteome</keyword>
<dbReference type="AlphaFoldDB" id="A0AA39TGU4"/>
<evidence type="ECO:0000313" key="2">
    <source>
        <dbReference type="EMBL" id="KAK0610432.1"/>
    </source>
</evidence>
<reference evidence="2" key="1">
    <citation type="submission" date="2023-06" db="EMBL/GenBank/DDBJ databases">
        <title>Genome-scale phylogeny and comparative genomics of the fungal order Sordariales.</title>
        <authorList>
            <consortium name="Lawrence Berkeley National Laboratory"/>
            <person name="Hensen N."/>
            <person name="Bonometti L."/>
            <person name="Westerberg I."/>
            <person name="Brannstrom I.O."/>
            <person name="Guillou S."/>
            <person name="Cros-Aarteil S."/>
            <person name="Calhoun S."/>
            <person name="Haridas S."/>
            <person name="Kuo A."/>
            <person name="Mondo S."/>
            <person name="Pangilinan J."/>
            <person name="Riley R."/>
            <person name="LaButti K."/>
            <person name="Andreopoulos B."/>
            <person name="Lipzen A."/>
            <person name="Chen C."/>
            <person name="Yanf M."/>
            <person name="Daum C."/>
            <person name="Ng V."/>
            <person name="Clum A."/>
            <person name="Steindorff A."/>
            <person name="Ohm R."/>
            <person name="Martin F."/>
            <person name="Silar P."/>
            <person name="Natvig D."/>
            <person name="Lalanne C."/>
            <person name="Gautier V."/>
            <person name="Ament-velasquez S.L."/>
            <person name="Kruys A."/>
            <person name="Hutchinson M.I."/>
            <person name="Powell A.J."/>
            <person name="Barry K."/>
            <person name="Miller A.N."/>
            <person name="Grigoriev I.V."/>
            <person name="Debuchy R."/>
            <person name="Gladieux P."/>
            <person name="Thoren M.H."/>
            <person name="Johannesson H."/>
        </authorList>
    </citation>
    <scope>NUCLEOTIDE SEQUENCE</scope>
    <source>
        <strain evidence="2">SMH3391-2</strain>
    </source>
</reference>
<name>A0AA39TGU4_9PEZI</name>
<evidence type="ECO:0000256" key="1">
    <source>
        <dbReference type="SAM" id="MobiDB-lite"/>
    </source>
</evidence>
<evidence type="ECO:0000313" key="3">
    <source>
        <dbReference type="Proteomes" id="UP001174934"/>
    </source>
</evidence>
<feature type="compositionally biased region" description="Polar residues" evidence="1">
    <location>
        <begin position="656"/>
        <end position="673"/>
    </location>
</feature>
<feature type="compositionally biased region" description="Basic and acidic residues" evidence="1">
    <location>
        <begin position="638"/>
        <end position="650"/>
    </location>
</feature>
<comment type="caution">
    <text evidence="2">The sequence shown here is derived from an EMBL/GenBank/DDBJ whole genome shotgun (WGS) entry which is preliminary data.</text>
</comment>
<feature type="region of interest" description="Disordered" evidence="1">
    <location>
        <begin position="803"/>
        <end position="829"/>
    </location>
</feature>
<proteinExistence type="predicted"/>
<gene>
    <name evidence="2" type="ORF">B0T17DRAFT_511936</name>
</gene>